<comment type="function">
    <text evidence="12">Catalyzes the formation of N(4)-acetylcytidine (ac(4)C) at the wobble position of tRNA(Met), by using acetyl-CoA as an acetyl donor and ATP (or GTP).</text>
</comment>
<keyword evidence="8 12" id="KW-0012">Acyltransferase</keyword>
<dbReference type="STRING" id="348780.NP_3690A"/>
<sequence length="757" mass="80650">MDTVRETARGLCSEASATNERRLLVLAGGRDAGYRGAAAAVEAAGIDRTEVAAVSEQELPVGAGVAPKRTDELLGTTRACVVFDCHDSCRPNALGRAVGAVDGGGLLVVLTPPLSSWPDRVDGFETTLAVPPFSEANVGDRFRTRLVETLRSHRGIAIVDVDSDRLLKDGRTNPAPRLPTPNERHSTGDVFPDAAYEACRTSDQRDALQACERLRKKGAAVVLEADRGRGKSSAAGLAAAALAADGGDVLITAPQYRNAAEGFDRAAELLDTLGALADDARDGDRSPALLADSGGRVRFLSPADAADASADALIVDEAASLPVGTLESLLGVAPSACFATTVRGYEGAGRGFDVRFRETLTETHETTTQVLSEPIRYAPGDPVEVWLFRALLLDASPPVDPLVEDVSTAETAYRRLDADTLADDERLLREAFGLLVYAHYRTEPNDLARLLDAPNIAARALVADGHVVSVALLAREGGLNDDIAVDVYEGSRIRGNLVPDVLASQLRDPDACGPVGVRTLRIATHHAARSRGLGSRLLSEIEAELNERPRLSSAWPPGVDYLSVSYGVTPPLLDFWSANDYRPVHLSTTQNDTSGERSVLMVRPLSETGAQLTDRHERQFYARLPPALTDPLSTATPDIVRGVLSAIDGSVADPVSLTASEWRHVASAASGPGLYDVSPGPFRRLAVRALVDGAVDNTAAERLLVSKVLQAHSWDGVADRLGYVSTRECMRALGDAYEPLVEQYGTDAATEELERYR</sequence>
<dbReference type="GO" id="GO:0002101">
    <property type="term" value="P:tRNA wobble cytosine modification"/>
    <property type="evidence" value="ECO:0007669"/>
    <property type="project" value="UniProtKB-UniRule"/>
</dbReference>
<comment type="caution">
    <text evidence="12">Lacks conserved residue(s) required for the propagation of feature annotation.</text>
</comment>
<evidence type="ECO:0000256" key="11">
    <source>
        <dbReference type="ARBA" id="ARBA00049914"/>
    </source>
</evidence>
<dbReference type="InterPro" id="IPR053477">
    <property type="entry name" value="tRNA_Cytidine_AcTrnsfr"/>
</dbReference>
<dbReference type="Gene3D" id="3.40.50.300">
    <property type="entry name" value="P-loop containing nucleotide triphosphate hydrolases"/>
    <property type="match status" value="1"/>
</dbReference>
<feature type="domain" description="TcmA/NAT10 helicase" evidence="14">
    <location>
        <begin position="222"/>
        <end position="394"/>
    </location>
</feature>
<dbReference type="InterPro" id="IPR024914">
    <property type="entry name" value="tRNA_acetyltr_TmcA"/>
</dbReference>
<keyword evidence="5 12" id="KW-0547">Nucleotide-binding</keyword>
<dbReference type="NCBIfam" id="NF041296">
    <property type="entry name" value="RNAactase_tcmA_Halo"/>
    <property type="match status" value="1"/>
</dbReference>
<evidence type="ECO:0000256" key="3">
    <source>
        <dbReference type="ARBA" id="ARBA00022679"/>
    </source>
</evidence>
<dbReference type="GO" id="GO:0000049">
    <property type="term" value="F:tRNA binding"/>
    <property type="evidence" value="ECO:0007669"/>
    <property type="project" value="UniProtKB-UniRule"/>
</dbReference>
<comment type="subcellular location">
    <subcellularLocation>
        <location evidence="12">Cytoplasm</location>
    </subcellularLocation>
</comment>
<dbReference type="EC" id="2.3.1.193" evidence="12"/>
<dbReference type="GO" id="GO:1990883">
    <property type="term" value="F:18S rRNA cytidine N-acetyltransferase activity"/>
    <property type="evidence" value="ECO:0007669"/>
    <property type="project" value="TreeGrafter"/>
</dbReference>
<evidence type="ECO:0000259" key="16">
    <source>
        <dbReference type="Pfam" id="PF13718"/>
    </source>
</evidence>
<feature type="binding site" evidence="12">
    <location>
        <position position="204"/>
    </location>
    <ligand>
        <name>ATP</name>
        <dbReference type="ChEBI" id="CHEBI:30616"/>
    </ligand>
</feature>
<dbReference type="HOGENOM" id="CLU_004652_1_0_2"/>
<evidence type="ECO:0000256" key="9">
    <source>
        <dbReference type="ARBA" id="ARBA00049883"/>
    </source>
</evidence>
<comment type="catalytic activity">
    <reaction evidence="10">
        <text>a cytidine in RNA + acetyl-CoA + ATP + H2O = an N(4)-acetylcytidine in RNA + ADP + phosphate + CoA + H(+)</text>
        <dbReference type="Rhea" id="RHEA:82211"/>
        <dbReference type="Rhea" id="RHEA-COMP:15704"/>
        <dbReference type="Rhea" id="RHEA-COMP:19834"/>
        <dbReference type="ChEBI" id="CHEBI:15377"/>
        <dbReference type="ChEBI" id="CHEBI:15378"/>
        <dbReference type="ChEBI" id="CHEBI:30616"/>
        <dbReference type="ChEBI" id="CHEBI:43474"/>
        <dbReference type="ChEBI" id="CHEBI:57287"/>
        <dbReference type="ChEBI" id="CHEBI:57288"/>
        <dbReference type="ChEBI" id="CHEBI:74900"/>
        <dbReference type="ChEBI" id="CHEBI:82748"/>
        <dbReference type="ChEBI" id="CHEBI:456216"/>
    </reaction>
</comment>
<dbReference type="GeneID" id="3701840"/>
<dbReference type="SUPFAM" id="SSF52540">
    <property type="entry name" value="P-loop containing nucleoside triphosphate hydrolases"/>
    <property type="match status" value="1"/>
</dbReference>
<dbReference type="eggNOG" id="arCOG01951">
    <property type="taxonomic scope" value="Archaea"/>
</dbReference>
<dbReference type="GO" id="GO:0051391">
    <property type="term" value="P:tRNA acetylation"/>
    <property type="evidence" value="ECO:0007669"/>
    <property type="project" value="UniProtKB-UniRule"/>
</dbReference>
<evidence type="ECO:0000313" key="18">
    <source>
        <dbReference type="Proteomes" id="UP000002698"/>
    </source>
</evidence>
<dbReference type="RefSeq" id="WP_011323554.1">
    <property type="nucleotide sequence ID" value="NC_007426.1"/>
</dbReference>
<evidence type="ECO:0000259" key="15">
    <source>
        <dbReference type="Pfam" id="PF08351"/>
    </source>
</evidence>
<dbReference type="GO" id="GO:0051392">
    <property type="term" value="F:tRNA cytidine N4-acetyltransferase activity"/>
    <property type="evidence" value="ECO:0007669"/>
    <property type="project" value="UniProtKB-UniRule"/>
</dbReference>
<proteinExistence type="inferred from homology"/>
<dbReference type="Gene3D" id="3.40.50.11040">
    <property type="match status" value="1"/>
</dbReference>
<evidence type="ECO:0000256" key="8">
    <source>
        <dbReference type="ARBA" id="ARBA00023315"/>
    </source>
</evidence>
<organism evidence="17 18">
    <name type="scientific">Natronomonas pharaonis (strain ATCC 35678 / DSM 2160 / CIP 103997 / JCM 8858 / NBRC 14720 / NCIMB 2260 / Gabara)</name>
    <name type="common">Halobacterium pharaonis</name>
    <dbReference type="NCBI Taxonomy" id="348780"/>
    <lineage>
        <taxon>Archaea</taxon>
        <taxon>Methanobacteriati</taxon>
        <taxon>Methanobacteriota</taxon>
        <taxon>Stenosarchaea group</taxon>
        <taxon>Halobacteria</taxon>
        <taxon>Halobacteriales</taxon>
        <taxon>Natronomonadaceae</taxon>
        <taxon>Natronomonas</taxon>
    </lineage>
</organism>
<dbReference type="KEGG" id="nph:NP_3690A"/>
<keyword evidence="18" id="KW-1185">Reference proteome</keyword>
<dbReference type="Proteomes" id="UP000002698">
    <property type="component" value="Chromosome"/>
</dbReference>
<dbReference type="InterPro" id="IPR032672">
    <property type="entry name" value="TmcA/NAT10/Kre33"/>
</dbReference>
<feature type="region of interest" description="Disordered" evidence="13">
    <location>
        <begin position="169"/>
        <end position="189"/>
    </location>
</feature>
<dbReference type="InterPro" id="IPR016181">
    <property type="entry name" value="Acyl_CoA_acyltransferase"/>
</dbReference>
<evidence type="ECO:0000256" key="7">
    <source>
        <dbReference type="ARBA" id="ARBA00022884"/>
    </source>
</evidence>
<comment type="similarity">
    <text evidence="12">Belongs to the TmcA family.</text>
</comment>
<dbReference type="PANTHER" id="PTHR10925:SF5">
    <property type="entry name" value="RNA CYTIDINE ACETYLTRANSFERASE"/>
    <property type="match status" value="1"/>
</dbReference>
<dbReference type="EnsemblBacteria" id="CAI49936">
    <property type="protein sequence ID" value="CAI49936"/>
    <property type="gene ID" value="NP_3690A"/>
</dbReference>
<evidence type="ECO:0000256" key="4">
    <source>
        <dbReference type="ARBA" id="ARBA00022694"/>
    </source>
</evidence>
<evidence type="ECO:0000313" key="17">
    <source>
        <dbReference type="EMBL" id="CAI49936.1"/>
    </source>
</evidence>
<dbReference type="EMBL" id="CR936257">
    <property type="protein sequence ID" value="CAI49936.1"/>
    <property type="molecule type" value="Genomic_DNA"/>
</dbReference>
<keyword evidence="3 12" id="KW-0808">Transferase</keyword>
<keyword evidence="1 12" id="KW-0963">Cytoplasm</keyword>
<dbReference type="GO" id="GO:0005524">
    <property type="term" value="F:ATP binding"/>
    <property type="evidence" value="ECO:0007669"/>
    <property type="project" value="UniProtKB-UniRule"/>
</dbReference>
<gene>
    <name evidence="12 17" type="primary">tmcA</name>
    <name evidence="17" type="ordered locus">NP_3690A</name>
</gene>
<feature type="domain" description="N-acetyltransferase" evidence="16">
    <location>
        <begin position="551"/>
        <end position="605"/>
    </location>
</feature>
<dbReference type="GO" id="GO:1904812">
    <property type="term" value="P:rRNA acetylation involved in maturation of SSU-rRNA"/>
    <property type="evidence" value="ECO:0007669"/>
    <property type="project" value="TreeGrafter"/>
</dbReference>
<evidence type="ECO:0000256" key="5">
    <source>
        <dbReference type="ARBA" id="ARBA00022741"/>
    </source>
</evidence>
<dbReference type="InterPro" id="IPR007807">
    <property type="entry name" value="TcmA/NAT10_helicase"/>
</dbReference>
<dbReference type="HAMAP" id="MF_01886">
    <property type="entry name" value="tRNA_acetyltr_TmcA"/>
    <property type="match status" value="1"/>
</dbReference>
<keyword evidence="6 12" id="KW-0067">ATP-binding</keyword>
<comment type="catalytic activity">
    <reaction evidence="11">
        <text>a cytidine in mRNA + acetyl-CoA + ATP + H2O = an N(4)-acetylcytidine in mRNA + ADP + phosphate + CoA + H(+)</text>
        <dbReference type="Rhea" id="RHEA:58480"/>
        <dbReference type="Rhea" id="RHEA-COMP:15145"/>
        <dbReference type="Rhea" id="RHEA-COMP:15146"/>
        <dbReference type="ChEBI" id="CHEBI:15377"/>
        <dbReference type="ChEBI" id="CHEBI:15378"/>
        <dbReference type="ChEBI" id="CHEBI:30616"/>
        <dbReference type="ChEBI" id="CHEBI:43474"/>
        <dbReference type="ChEBI" id="CHEBI:57287"/>
        <dbReference type="ChEBI" id="CHEBI:57288"/>
        <dbReference type="ChEBI" id="CHEBI:74900"/>
        <dbReference type="ChEBI" id="CHEBI:82748"/>
        <dbReference type="ChEBI" id="CHEBI:456216"/>
    </reaction>
</comment>
<dbReference type="AlphaFoldDB" id="A0A1U7EXL4"/>
<evidence type="ECO:0000256" key="13">
    <source>
        <dbReference type="SAM" id="MobiDB-lite"/>
    </source>
</evidence>
<comment type="catalytic activity">
    <reaction evidence="12">
        <text>cytidine(34) in elongator tRNA(Met) + acetyl-CoA + ATP + H2O = N(4)-acetylcytidine(34) in elongator tRNA(Met) + ADP + phosphate + CoA + H(+)</text>
        <dbReference type="Rhea" id="RHEA:43788"/>
        <dbReference type="Rhea" id="RHEA-COMP:10693"/>
        <dbReference type="Rhea" id="RHEA-COMP:10694"/>
        <dbReference type="ChEBI" id="CHEBI:15377"/>
        <dbReference type="ChEBI" id="CHEBI:15378"/>
        <dbReference type="ChEBI" id="CHEBI:30616"/>
        <dbReference type="ChEBI" id="CHEBI:43474"/>
        <dbReference type="ChEBI" id="CHEBI:57287"/>
        <dbReference type="ChEBI" id="CHEBI:57288"/>
        <dbReference type="ChEBI" id="CHEBI:74900"/>
        <dbReference type="ChEBI" id="CHEBI:82748"/>
        <dbReference type="ChEBI" id="CHEBI:456216"/>
        <dbReference type="EC" id="2.3.1.193"/>
    </reaction>
</comment>
<dbReference type="InterPro" id="IPR013562">
    <property type="entry name" value="TmcA/NAT10_N"/>
</dbReference>
<feature type="domain" description="TmcA/NAT10 N-terminal" evidence="15">
    <location>
        <begin position="4"/>
        <end position="160"/>
    </location>
</feature>
<feature type="binding site" evidence="12">
    <location>
        <begin position="522"/>
        <end position="524"/>
    </location>
    <ligand>
        <name>acetyl-CoA</name>
        <dbReference type="ChEBI" id="CHEBI:57288"/>
    </ligand>
</feature>
<dbReference type="Pfam" id="PF08351">
    <property type="entry name" value="TmcA_N"/>
    <property type="match status" value="1"/>
</dbReference>
<dbReference type="Gene3D" id="3.40.630.30">
    <property type="match status" value="1"/>
</dbReference>
<dbReference type="Gene3D" id="1.20.120.890">
    <property type="entry name" value="tRNA(Met) cytidine acetyltransferase, tail domain"/>
    <property type="match status" value="1"/>
</dbReference>
<evidence type="ECO:0000256" key="1">
    <source>
        <dbReference type="ARBA" id="ARBA00022490"/>
    </source>
</evidence>
<dbReference type="Pfam" id="PF05127">
    <property type="entry name" value="NAT10_TcmA_helicase"/>
    <property type="match status" value="1"/>
</dbReference>
<dbReference type="SUPFAM" id="SSF55729">
    <property type="entry name" value="Acyl-CoA N-acyltransferases (Nat)"/>
    <property type="match status" value="1"/>
</dbReference>
<evidence type="ECO:0000256" key="2">
    <source>
        <dbReference type="ARBA" id="ARBA00022555"/>
    </source>
</evidence>
<dbReference type="Pfam" id="PF13718">
    <property type="entry name" value="GNAT_acetyltr_2"/>
    <property type="match status" value="2"/>
</dbReference>
<dbReference type="PANTHER" id="PTHR10925">
    <property type="entry name" value="N-ACETYLTRANSFERASE 10"/>
    <property type="match status" value="1"/>
</dbReference>
<keyword evidence="2 12" id="KW-0820">tRNA-binding</keyword>
<dbReference type="InterPro" id="IPR038321">
    <property type="entry name" value="TmcA_C_sf"/>
</dbReference>
<dbReference type="GO" id="GO:0106162">
    <property type="term" value="F:mRNA N-acetyltransferase activity"/>
    <property type="evidence" value="ECO:0007669"/>
    <property type="project" value="RHEA"/>
</dbReference>
<evidence type="ECO:0000256" key="12">
    <source>
        <dbReference type="HAMAP-Rule" id="MF_01886"/>
    </source>
</evidence>
<reference evidence="17 18" key="1">
    <citation type="journal article" date="2005" name="Genome Res.">
        <title>Living with two extremes: conclusions from the genome sequence of Natronomonas pharaonis.</title>
        <authorList>
            <person name="Falb M."/>
            <person name="Pfeiffer F."/>
            <person name="Palm P."/>
            <person name="Rodewald K."/>
            <person name="Hickmann V."/>
            <person name="Tittor J."/>
            <person name="Oesterhelt D."/>
        </authorList>
    </citation>
    <scope>NUCLEOTIDE SEQUENCE [LARGE SCALE GENOMIC DNA]</scope>
    <source>
        <strain evidence="18">ATCC 35678 / DSM 2160 / CIP 103997 / JCM 8858 / NBRC 14720 / NCIMB 2260 / Gabara</strain>
    </source>
</reference>
<dbReference type="GO" id="GO:0005737">
    <property type="term" value="C:cytoplasm"/>
    <property type="evidence" value="ECO:0007669"/>
    <property type="project" value="UniProtKB-SubCell"/>
</dbReference>
<comment type="catalytic activity">
    <reaction evidence="9">
        <text>a cytidine in tRNA + acetyl-CoA + ATP + H2O = an N(4)-acetylcytidine in tRNA + ADP + phosphate + CoA + H(+)</text>
        <dbReference type="Rhea" id="RHEA:53876"/>
        <dbReference type="Rhea" id="RHEA-COMP:13670"/>
        <dbReference type="Rhea" id="RHEA-COMP:13671"/>
        <dbReference type="ChEBI" id="CHEBI:15377"/>
        <dbReference type="ChEBI" id="CHEBI:15378"/>
        <dbReference type="ChEBI" id="CHEBI:30616"/>
        <dbReference type="ChEBI" id="CHEBI:43474"/>
        <dbReference type="ChEBI" id="CHEBI:57287"/>
        <dbReference type="ChEBI" id="CHEBI:57288"/>
        <dbReference type="ChEBI" id="CHEBI:74900"/>
        <dbReference type="ChEBI" id="CHEBI:82748"/>
        <dbReference type="ChEBI" id="CHEBI:456216"/>
    </reaction>
</comment>
<evidence type="ECO:0000256" key="10">
    <source>
        <dbReference type="ARBA" id="ARBA00049889"/>
    </source>
</evidence>
<dbReference type="InterPro" id="IPR000182">
    <property type="entry name" value="GNAT_dom"/>
</dbReference>
<keyword evidence="7 12" id="KW-0694">RNA-binding</keyword>
<dbReference type="OrthoDB" id="312894at2157"/>
<accession>A0A1U7EXL4</accession>
<name>A0A1U7EXL4_NATPD</name>
<evidence type="ECO:0000256" key="6">
    <source>
        <dbReference type="ARBA" id="ARBA00022840"/>
    </source>
</evidence>
<dbReference type="InterPro" id="IPR027417">
    <property type="entry name" value="P-loop_NTPase"/>
</dbReference>
<feature type="binding site" evidence="12">
    <location>
        <position position="376"/>
    </location>
    <ligand>
        <name>ATP</name>
        <dbReference type="ChEBI" id="CHEBI:30616"/>
    </ligand>
</feature>
<keyword evidence="4 12" id="KW-0819">tRNA processing</keyword>
<protein>
    <recommendedName>
        <fullName evidence="12">tRNA(Met) cytidine acetyltransferase TmcA</fullName>
        <ecNumber evidence="12">2.3.1.193</ecNumber>
    </recommendedName>
</protein>
<evidence type="ECO:0000259" key="14">
    <source>
        <dbReference type="Pfam" id="PF05127"/>
    </source>
</evidence>
<feature type="domain" description="N-acetyltransferase" evidence="16">
    <location>
        <begin position="433"/>
        <end position="543"/>
    </location>
</feature>